<evidence type="ECO:0000313" key="7">
    <source>
        <dbReference type="Proteomes" id="UP001595979"/>
    </source>
</evidence>
<feature type="transmembrane region" description="Helical" evidence="5">
    <location>
        <begin position="166"/>
        <end position="185"/>
    </location>
</feature>
<evidence type="ECO:0000256" key="2">
    <source>
        <dbReference type="ARBA" id="ARBA00004418"/>
    </source>
</evidence>
<proteinExistence type="predicted"/>
<organism evidence="6 7">
    <name type="scientific">Deinococcus petrolearius</name>
    <dbReference type="NCBI Taxonomy" id="1751295"/>
    <lineage>
        <taxon>Bacteria</taxon>
        <taxon>Thermotogati</taxon>
        <taxon>Deinococcota</taxon>
        <taxon>Deinococci</taxon>
        <taxon>Deinococcales</taxon>
        <taxon>Deinococcaceae</taxon>
        <taxon>Deinococcus</taxon>
    </lineage>
</organism>
<dbReference type="Proteomes" id="UP001595979">
    <property type="component" value="Unassembled WGS sequence"/>
</dbReference>
<evidence type="ECO:0000256" key="5">
    <source>
        <dbReference type="SAM" id="Phobius"/>
    </source>
</evidence>
<keyword evidence="7" id="KW-1185">Reference proteome</keyword>
<keyword evidence="5" id="KW-0812">Transmembrane</keyword>
<keyword evidence="5" id="KW-1133">Transmembrane helix</keyword>
<gene>
    <name evidence="6" type="ORF">ACFPQ6_12805</name>
</gene>
<dbReference type="InterPro" id="IPR012902">
    <property type="entry name" value="N_methyl_site"/>
</dbReference>
<dbReference type="NCBIfam" id="TIGR02532">
    <property type="entry name" value="IV_pilin_GFxxxE"/>
    <property type="match status" value="1"/>
</dbReference>
<dbReference type="InterPro" id="IPR045584">
    <property type="entry name" value="Pilin-like"/>
</dbReference>
<evidence type="ECO:0000256" key="3">
    <source>
        <dbReference type="ARBA" id="ARBA00022764"/>
    </source>
</evidence>
<comment type="caution">
    <text evidence="6">The sequence shown here is derived from an EMBL/GenBank/DDBJ whole genome shotgun (WGS) entry which is preliminary data.</text>
</comment>
<dbReference type="RefSeq" id="WP_380050032.1">
    <property type="nucleotide sequence ID" value="NZ_JBHSOH010000015.1"/>
</dbReference>
<protein>
    <submittedName>
        <fullName evidence="6">Type II secretion system protein</fullName>
    </submittedName>
</protein>
<sequence length="278" mass="31179">MSTPVIYSVLGLLITMVGILNMPRHKWPTSFRGVLALLLGSLFWPVVLLALWYDQQRATWKEPPPTPKVWLKVKEQSGAYTLGPLTLIVRYRPRRCRTSGRWTILVRPRPSLDAPLLIRRQGFSINLLFRQYHFLMLAPVSQASPIPPPSLTARPRQEQAFTLSEILIVIAILGILAAVLIPSFLNARMAAQRKLIDTYAQTCQIAAEKRRNYLTNTLTLPAPGGFAPTCATLGVTPPSYVTKAEFRDQGDRYELVVQGQVRGSTYTQSATLIKQVTR</sequence>
<evidence type="ECO:0000313" key="6">
    <source>
        <dbReference type="EMBL" id="MFC5849189.1"/>
    </source>
</evidence>
<dbReference type="SUPFAM" id="SSF54523">
    <property type="entry name" value="Pili subunits"/>
    <property type="match status" value="1"/>
</dbReference>
<keyword evidence="5" id="KW-0472">Membrane</keyword>
<evidence type="ECO:0000256" key="4">
    <source>
        <dbReference type="ARBA" id="ARBA00023237"/>
    </source>
</evidence>
<feature type="transmembrane region" description="Helical" evidence="5">
    <location>
        <begin position="6"/>
        <end position="22"/>
    </location>
</feature>
<keyword evidence="4" id="KW-0998">Cell outer membrane</keyword>
<comment type="subcellular location">
    <subcellularLocation>
        <location evidence="1">Cell outer membrane</location>
        <topology evidence="1">Single-pass membrane protein</topology>
    </subcellularLocation>
    <subcellularLocation>
        <location evidence="2">Periplasm</location>
    </subcellularLocation>
</comment>
<dbReference type="Gene3D" id="3.30.700.10">
    <property type="entry name" value="Glycoprotein, Type 4 Pilin"/>
    <property type="match status" value="1"/>
</dbReference>
<name>A0ABW1DMW8_9DEIO</name>
<evidence type="ECO:0000256" key="1">
    <source>
        <dbReference type="ARBA" id="ARBA00004203"/>
    </source>
</evidence>
<dbReference type="Pfam" id="PF07963">
    <property type="entry name" value="N_methyl"/>
    <property type="match status" value="1"/>
</dbReference>
<feature type="transmembrane region" description="Helical" evidence="5">
    <location>
        <begin position="34"/>
        <end position="53"/>
    </location>
</feature>
<keyword evidence="3" id="KW-0574">Periplasm</keyword>
<dbReference type="EMBL" id="JBHSOH010000015">
    <property type="protein sequence ID" value="MFC5849189.1"/>
    <property type="molecule type" value="Genomic_DNA"/>
</dbReference>
<reference evidence="7" key="1">
    <citation type="journal article" date="2019" name="Int. J. Syst. Evol. Microbiol.">
        <title>The Global Catalogue of Microorganisms (GCM) 10K type strain sequencing project: providing services to taxonomists for standard genome sequencing and annotation.</title>
        <authorList>
            <consortium name="The Broad Institute Genomics Platform"/>
            <consortium name="The Broad Institute Genome Sequencing Center for Infectious Disease"/>
            <person name="Wu L."/>
            <person name="Ma J."/>
        </authorList>
    </citation>
    <scope>NUCLEOTIDE SEQUENCE [LARGE SCALE GENOMIC DNA]</scope>
    <source>
        <strain evidence="7">CGMCC 1.15053</strain>
    </source>
</reference>
<accession>A0ABW1DMW8</accession>